<feature type="region of interest" description="Disordered" evidence="1">
    <location>
        <begin position="1"/>
        <end position="51"/>
    </location>
</feature>
<dbReference type="AlphaFoldDB" id="B8HMW5"/>
<accession>B8HMW5</accession>
<dbReference type="InterPro" id="IPR011704">
    <property type="entry name" value="ATPase_dyneun-rel_AAA"/>
</dbReference>
<dbReference type="STRING" id="395961.Cyan7425_3104"/>
<dbReference type="SUPFAM" id="SSF52540">
    <property type="entry name" value="P-loop containing nucleoside triphosphate hydrolases"/>
    <property type="match status" value="1"/>
</dbReference>
<feature type="domain" description="AAA+ ATPase" evidence="2">
    <location>
        <begin position="67"/>
        <end position="254"/>
    </location>
</feature>
<dbReference type="CDD" id="cd00009">
    <property type="entry name" value="AAA"/>
    <property type="match status" value="1"/>
</dbReference>
<organism evidence="3">
    <name type="scientific">Cyanothece sp. (strain PCC 7425 / ATCC 29141)</name>
    <dbReference type="NCBI Taxonomy" id="395961"/>
    <lineage>
        <taxon>Bacteria</taxon>
        <taxon>Bacillati</taxon>
        <taxon>Cyanobacteriota</taxon>
        <taxon>Cyanophyceae</taxon>
        <taxon>Gomontiellales</taxon>
        <taxon>Cyanothecaceae</taxon>
        <taxon>Cyanothece</taxon>
    </lineage>
</organism>
<dbReference type="InterPro" id="IPR003593">
    <property type="entry name" value="AAA+_ATPase"/>
</dbReference>
<dbReference type="InterPro" id="IPR027417">
    <property type="entry name" value="P-loop_NTPase"/>
</dbReference>
<evidence type="ECO:0000313" key="3">
    <source>
        <dbReference type="EMBL" id="ACL45434.1"/>
    </source>
</evidence>
<dbReference type="HOGENOM" id="CLU_051820_2_0_3"/>
<evidence type="ECO:0000259" key="2">
    <source>
        <dbReference type="SMART" id="SM00382"/>
    </source>
</evidence>
<feature type="compositionally biased region" description="Basic and acidic residues" evidence="1">
    <location>
        <begin position="31"/>
        <end position="49"/>
    </location>
</feature>
<dbReference type="EMBL" id="CP001344">
    <property type="protein sequence ID" value="ACL45434.1"/>
    <property type="molecule type" value="Genomic_DNA"/>
</dbReference>
<protein>
    <submittedName>
        <fullName evidence="3">ATPase associated with various cellular activities AAA_5</fullName>
    </submittedName>
</protein>
<gene>
    <name evidence="3" type="ordered locus">Cyan7425_3104</name>
</gene>
<evidence type="ECO:0000256" key="1">
    <source>
        <dbReference type="SAM" id="MobiDB-lite"/>
    </source>
</evidence>
<dbReference type="GO" id="GO:0016887">
    <property type="term" value="F:ATP hydrolysis activity"/>
    <property type="evidence" value="ECO:0007669"/>
    <property type="project" value="InterPro"/>
</dbReference>
<dbReference type="KEGG" id="cyn:Cyan7425_3104"/>
<name>B8HMW5_CYAP4</name>
<dbReference type="GO" id="GO:0005524">
    <property type="term" value="F:ATP binding"/>
    <property type="evidence" value="ECO:0007669"/>
    <property type="project" value="InterPro"/>
</dbReference>
<dbReference type="SMART" id="SM00382">
    <property type="entry name" value="AAA"/>
    <property type="match status" value="1"/>
</dbReference>
<dbReference type="OrthoDB" id="9783370at2"/>
<dbReference type="Pfam" id="PF07728">
    <property type="entry name" value="AAA_5"/>
    <property type="match status" value="1"/>
</dbReference>
<dbReference type="Gene3D" id="3.40.50.300">
    <property type="entry name" value="P-loop containing nucleotide triphosphate hydrolases"/>
    <property type="match status" value="1"/>
</dbReference>
<sequence>MSTSDIPSWKIYRGDGKQQEGVELPSPPSWREFKDDAKGAIEQQQRKGETFQPPDVAIEMVNAALALRRPLLITGNPGTGKSSLAYAVARELNLGSVLKWAITTRTTLKDGLYSYDAIARLQDAQASGQDNRQETGNYITLGALGTAFLPTDLPRVLLIDEIDKSDIDLPNDLLNLFEDGEFPIPELQRLELVEAEVRTIDRIEGKQSKVKVPDGVVRCRAFPLVIMTSNGERDFPPPFLRRCLRLRMPNPSPKELQEIVDKHLGEEAAKQSQALIHWFCQQVEAGGTLATDQLLNVIHLRTQERTSAQSQKKPKAKVDDPLNLNLSDLEKRLLKDLSSPEEV</sequence>
<reference evidence="3" key="1">
    <citation type="submission" date="2009-01" db="EMBL/GenBank/DDBJ databases">
        <title>Complete sequence of chromosome Cyanothece sp. PCC 7425.</title>
        <authorList>
            <consortium name="US DOE Joint Genome Institute"/>
            <person name="Lucas S."/>
            <person name="Copeland A."/>
            <person name="Lapidus A."/>
            <person name="Glavina del Rio T."/>
            <person name="Dalin E."/>
            <person name="Tice H."/>
            <person name="Bruce D."/>
            <person name="Goodwin L."/>
            <person name="Pitluck S."/>
            <person name="Sims D."/>
            <person name="Meineke L."/>
            <person name="Brettin T."/>
            <person name="Detter J.C."/>
            <person name="Han C."/>
            <person name="Larimer F."/>
            <person name="Land M."/>
            <person name="Hauser L."/>
            <person name="Kyrpides N."/>
            <person name="Ovchinnikova G."/>
            <person name="Liberton M."/>
            <person name="Stoeckel J."/>
            <person name="Banerjee A."/>
            <person name="Singh A."/>
            <person name="Page L."/>
            <person name="Sato H."/>
            <person name="Zhao L."/>
            <person name="Sherman L."/>
            <person name="Pakrasi H."/>
            <person name="Richardson P."/>
        </authorList>
    </citation>
    <scope>NUCLEOTIDE SEQUENCE</scope>
    <source>
        <strain evidence="3">PCC 7425</strain>
    </source>
</reference>
<proteinExistence type="predicted"/>
<dbReference type="eggNOG" id="COG0714">
    <property type="taxonomic scope" value="Bacteria"/>
</dbReference>